<dbReference type="PANTHER" id="PTHR13690">
    <property type="entry name" value="TRANSCRIPTION FACTOR POSF21-RELATED"/>
    <property type="match status" value="1"/>
</dbReference>
<keyword evidence="2" id="KW-0805">Transcription regulation</keyword>
<comment type="caution">
    <text evidence="9">The sequence shown here is derived from an EMBL/GenBank/DDBJ whole genome shotgun (WGS) entry which is preliminary data.</text>
</comment>
<evidence type="ECO:0000256" key="3">
    <source>
        <dbReference type="ARBA" id="ARBA00023125"/>
    </source>
</evidence>
<evidence type="ECO:0000259" key="8">
    <source>
        <dbReference type="PROSITE" id="PS50217"/>
    </source>
</evidence>
<keyword evidence="10" id="KW-1185">Reference proteome</keyword>
<dbReference type="PROSITE" id="PS50217">
    <property type="entry name" value="BZIP"/>
    <property type="match status" value="1"/>
</dbReference>
<evidence type="ECO:0000256" key="7">
    <source>
        <dbReference type="SAM" id="MobiDB-lite"/>
    </source>
</evidence>
<comment type="subcellular location">
    <subcellularLocation>
        <location evidence="1">Nucleus</location>
    </subcellularLocation>
</comment>
<reference evidence="9" key="1">
    <citation type="submission" date="2020-01" db="EMBL/GenBank/DDBJ databases">
        <title>Genome sequence of Kobresia littledalei, the first chromosome-level genome in the family Cyperaceae.</title>
        <authorList>
            <person name="Qu G."/>
        </authorList>
    </citation>
    <scope>NUCLEOTIDE SEQUENCE</scope>
    <source>
        <strain evidence="9">C.B.Clarke</strain>
        <tissue evidence="9">Leaf</tissue>
    </source>
</reference>
<dbReference type="GO" id="GO:0005634">
    <property type="term" value="C:nucleus"/>
    <property type="evidence" value="ECO:0007669"/>
    <property type="project" value="UniProtKB-SubCell"/>
</dbReference>
<dbReference type="EMBL" id="SWLB01000003">
    <property type="protein sequence ID" value="KAF3340380.1"/>
    <property type="molecule type" value="Genomic_DNA"/>
</dbReference>
<evidence type="ECO:0000313" key="9">
    <source>
        <dbReference type="EMBL" id="KAF3340380.1"/>
    </source>
</evidence>
<evidence type="ECO:0000313" key="10">
    <source>
        <dbReference type="Proteomes" id="UP000623129"/>
    </source>
</evidence>
<dbReference type="OrthoDB" id="1435597at2759"/>
<evidence type="ECO:0000256" key="6">
    <source>
        <dbReference type="SAM" id="Coils"/>
    </source>
</evidence>
<keyword evidence="4" id="KW-0804">Transcription</keyword>
<keyword evidence="3" id="KW-0238">DNA-binding</keyword>
<evidence type="ECO:0000256" key="1">
    <source>
        <dbReference type="ARBA" id="ARBA00004123"/>
    </source>
</evidence>
<evidence type="ECO:0000256" key="4">
    <source>
        <dbReference type="ARBA" id="ARBA00023163"/>
    </source>
</evidence>
<dbReference type="Pfam" id="PF00170">
    <property type="entry name" value="bZIP_1"/>
    <property type="match status" value="1"/>
</dbReference>
<dbReference type="InterPro" id="IPR044759">
    <property type="entry name" value="bZIP_RF2"/>
</dbReference>
<proteinExistence type="predicted"/>
<evidence type="ECO:0000256" key="5">
    <source>
        <dbReference type="ARBA" id="ARBA00023242"/>
    </source>
</evidence>
<organism evidence="9 10">
    <name type="scientific">Carex littledalei</name>
    <dbReference type="NCBI Taxonomy" id="544730"/>
    <lineage>
        <taxon>Eukaryota</taxon>
        <taxon>Viridiplantae</taxon>
        <taxon>Streptophyta</taxon>
        <taxon>Embryophyta</taxon>
        <taxon>Tracheophyta</taxon>
        <taxon>Spermatophyta</taxon>
        <taxon>Magnoliopsida</taxon>
        <taxon>Liliopsida</taxon>
        <taxon>Poales</taxon>
        <taxon>Cyperaceae</taxon>
        <taxon>Cyperoideae</taxon>
        <taxon>Cariceae</taxon>
        <taxon>Carex</taxon>
        <taxon>Carex subgen. Euthyceras</taxon>
    </lineage>
</organism>
<gene>
    <name evidence="9" type="ORF">FCM35_KLT16151</name>
</gene>
<keyword evidence="6" id="KW-0175">Coiled coil</keyword>
<feature type="compositionally biased region" description="Polar residues" evidence="7">
    <location>
        <begin position="103"/>
        <end position="121"/>
    </location>
</feature>
<dbReference type="SMART" id="SM00338">
    <property type="entry name" value="BRLZ"/>
    <property type="match status" value="1"/>
</dbReference>
<keyword evidence="5" id="KW-0539">Nucleus</keyword>
<dbReference type="Gene3D" id="1.20.5.170">
    <property type="match status" value="1"/>
</dbReference>
<dbReference type="CDD" id="cd14703">
    <property type="entry name" value="bZIP_plant_RF2"/>
    <property type="match status" value="1"/>
</dbReference>
<dbReference type="PANTHER" id="PTHR13690:SF80">
    <property type="entry name" value="BZIP TRANSCRIPTION FACTOR FAMILY PROTEIN-RELATED"/>
    <property type="match status" value="1"/>
</dbReference>
<feature type="coiled-coil region" evidence="6">
    <location>
        <begin position="236"/>
        <end position="307"/>
    </location>
</feature>
<name>A0A833VSK6_9POAL</name>
<feature type="region of interest" description="Disordered" evidence="7">
    <location>
        <begin position="48"/>
        <end position="128"/>
    </location>
</feature>
<dbReference type="GO" id="GO:0003677">
    <property type="term" value="F:DNA binding"/>
    <property type="evidence" value="ECO:0007669"/>
    <property type="project" value="UniProtKB-KW"/>
</dbReference>
<dbReference type="Proteomes" id="UP000623129">
    <property type="component" value="Unassembled WGS sequence"/>
</dbReference>
<protein>
    <submittedName>
        <fullName evidence="9">Transcription factor RF2b</fullName>
    </submittedName>
</protein>
<sequence length="311" mass="34913">MNNLYNENTHELSYSMDPGFQSNPSRFGTDVFCSPSVSEMGRLSFDTISPPCASPSDSTSLHNPISNQGPTSPALTHHQPQNDTPCSTDGMFSSYENFGRSDNLLNSSGTNIRGSLMQPKNSEPEVDSCVNKSRSSCVLTGGSMTTYNLRDLSNDNMTGKLNSDKALLLACNQTSRAKRVLNLELRDQEFTRDETNKIMANEKLAELALADPKRVKRILANRQSATRSKEKRMRYVMELEHKMHILQTENSNLSAKLTLLQRESMGLVNRNNELRIRLEALRQQSQLQNVLNEALKAEVQRLKLEARELIT</sequence>
<dbReference type="SUPFAM" id="SSF57959">
    <property type="entry name" value="Leucine zipper domain"/>
    <property type="match status" value="1"/>
</dbReference>
<dbReference type="GO" id="GO:0003700">
    <property type="term" value="F:DNA-binding transcription factor activity"/>
    <property type="evidence" value="ECO:0007669"/>
    <property type="project" value="InterPro"/>
</dbReference>
<evidence type="ECO:0000256" key="2">
    <source>
        <dbReference type="ARBA" id="ARBA00023015"/>
    </source>
</evidence>
<feature type="domain" description="BZIP" evidence="8">
    <location>
        <begin position="211"/>
        <end position="274"/>
    </location>
</feature>
<feature type="compositionally biased region" description="Polar residues" evidence="7">
    <location>
        <begin position="55"/>
        <end position="96"/>
    </location>
</feature>
<accession>A0A833VSK6</accession>
<dbReference type="InterPro" id="IPR004827">
    <property type="entry name" value="bZIP"/>
</dbReference>
<dbReference type="AlphaFoldDB" id="A0A833VSK6"/>
<dbReference type="InterPro" id="IPR046347">
    <property type="entry name" value="bZIP_sf"/>
</dbReference>